<dbReference type="GeneID" id="37219123"/>
<evidence type="ECO:0000313" key="3">
    <source>
        <dbReference type="EMBL" id="RAL04702.1"/>
    </source>
</evidence>
<name>A0A395HA27_9EURO</name>
<reference evidence="3 4" key="1">
    <citation type="submission" date="2018-02" db="EMBL/GenBank/DDBJ databases">
        <title>The genomes of Aspergillus section Nigri reveals drivers in fungal speciation.</title>
        <authorList>
            <consortium name="DOE Joint Genome Institute"/>
            <person name="Vesth T.C."/>
            <person name="Nybo J."/>
            <person name="Theobald S."/>
            <person name="Brandl J."/>
            <person name="Frisvad J.C."/>
            <person name="Nielsen K.F."/>
            <person name="Lyhne E.K."/>
            <person name="Kogle M.E."/>
            <person name="Kuo A."/>
            <person name="Riley R."/>
            <person name="Clum A."/>
            <person name="Nolan M."/>
            <person name="Lipzen A."/>
            <person name="Salamov A."/>
            <person name="Henrissat B."/>
            <person name="Wiebenga A."/>
            <person name="De vries R.P."/>
            <person name="Grigoriev I.V."/>
            <person name="Mortensen U.H."/>
            <person name="Andersen M.R."/>
            <person name="Baker S.E."/>
        </authorList>
    </citation>
    <scope>NUCLEOTIDE SEQUENCE [LARGE SCALE GENOMIC DNA]</scope>
    <source>
        <strain evidence="3 4">CBS 121593</strain>
    </source>
</reference>
<dbReference type="RefSeq" id="XP_025579029.1">
    <property type="nucleotide sequence ID" value="XM_025714258.1"/>
</dbReference>
<feature type="compositionally biased region" description="Basic and acidic residues" evidence="1">
    <location>
        <begin position="272"/>
        <end position="281"/>
    </location>
</feature>
<sequence length="281" mass="31769">MAMICGLTTVASAVASACAIIALILGALSWSRTASLYLPLPQWIPVITTLFPPITALALYLANRLSPAARADNTHPVNRWRSLFPIADHLHSIISTIIATVALAYLYPESVLTCRLEQEWQAYFRAKDAQPIRTIQDEFRCCGFRSIHDRAWPFKDRTHGDDACEVQLGYGQSCLVPWTRQQQNASWMVFAAAVLTLLMKVGAEPCCVYFSNKGIQVAFYQAMRNRASWMNTQFERPAPEYQRITDHPELQDEDAEGDAEGRHGTLLPRAHPRYDNEWNER</sequence>
<evidence type="ECO:0000256" key="2">
    <source>
        <dbReference type="SAM" id="Phobius"/>
    </source>
</evidence>
<dbReference type="VEuPathDB" id="FungiDB:BO80DRAFT_206826"/>
<keyword evidence="2" id="KW-0472">Membrane</keyword>
<dbReference type="Proteomes" id="UP000249402">
    <property type="component" value="Unassembled WGS sequence"/>
</dbReference>
<feature type="region of interest" description="Disordered" evidence="1">
    <location>
        <begin position="244"/>
        <end position="281"/>
    </location>
</feature>
<accession>A0A395HA27</accession>
<proteinExistence type="predicted"/>
<evidence type="ECO:0000256" key="1">
    <source>
        <dbReference type="SAM" id="MobiDB-lite"/>
    </source>
</evidence>
<feature type="transmembrane region" description="Helical" evidence="2">
    <location>
        <begin position="43"/>
        <end position="62"/>
    </location>
</feature>
<organism evidence="3 4">
    <name type="scientific">Aspergillus ibericus CBS 121593</name>
    <dbReference type="NCBI Taxonomy" id="1448316"/>
    <lineage>
        <taxon>Eukaryota</taxon>
        <taxon>Fungi</taxon>
        <taxon>Dikarya</taxon>
        <taxon>Ascomycota</taxon>
        <taxon>Pezizomycotina</taxon>
        <taxon>Eurotiomycetes</taxon>
        <taxon>Eurotiomycetidae</taxon>
        <taxon>Eurotiales</taxon>
        <taxon>Aspergillaceae</taxon>
        <taxon>Aspergillus</taxon>
        <taxon>Aspergillus subgen. Circumdati</taxon>
    </lineage>
</organism>
<protein>
    <submittedName>
        <fullName evidence="3">Tetraspanin Tsp3</fullName>
    </submittedName>
</protein>
<keyword evidence="4" id="KW-1185">Reference proteome</keyword>
<keyword evidence="2" id="KW-1133">Transmembrane helix</keyword>
<keyword evidence="2" id="KW-0812">Transmembrane</keyword>
<dbReference type="OrthoDB" id="71600at2759"/>
<dbReference type="EMBL" id="KZ824423">
    <property type="protein sequence ID" value="RAL04702.1"/>
    <property type="molecule type" value="Genomic_DNA"/>
</dbReference>
<dbReference type="AlphaFoldDB" id="A0A395HA27"/>
<evidence type="ECO:0000313" key="4">
    <source>
        <dbReference type="Proteomes" id="UP000249402"/>
    </source>
</evidence>
<gene>
    <name evidence="3" type="ORF">BO80DRAFT_206826</name>
</gene>